<evidence type="ECO:0000256" key="1">
    <source>
        <dbReference type="ARBA" id="ARBA00022617"/>
    </source>
</evidence>
<organism evidence="6 8">
    <name type="scientific">Polynucleobacter paneuropaeus</name>
    <dbReference type="NCBI Taxonomy" id="2527775"/>
    <lineage>
        <taxon>Bacteria</taxon>
        <taxon>Pseudomonadati</taxon>
        <taxon>Pseudomonadota</taxon>
        <taxon>Betaproteobacteria</taxon>
        <taxon>Burkholderiales</taxon>
        <taxon>Burkholderiaceae</taxon>
        <taxon>Polynucleobacter</taxon>
    </lineage>
</organism>
<dbReference type="Proteomes" id="UP000248592">
    <property type="component" value="Chromosome"/>
</dbReference>
<evidence type="ECO:0000313" key="8">
    <source>
        <dbReference type="Proteomes" id="UP000248592"/>
    </source>
</evidence>
<dbReference type="Gene3D" id="1.10.760.10">
    <property type="entry name" value="Cytochrome c-like domain"/>
    <property type="match status" value="1"/>
</dbReference>
<keyword evidence="3 4" id="KW-0408">Iron</keyword>
<reference evidence="8" key="1">
    <citation type="submission" date="2018-06" db="EMBL/GenBank/DDBJ databases">
        <title>Description of a new Polynucleobacter species.</title>
        <authorList>
            <person name="Hahn M.W."/>
        </authorList>
    </citation>
    <scope>NUCLEOTIDE SEQUENCE [LARGE SCALE GENOMIC DNA]</scope>
    <source>
        <strain evidence="8">MG-25-Pas1-D2</strain>
    </source>
</reference>
<dbReference type="NCBIfam" id="TIGR04485">
    <property type="entry name" value="thiosulf_SoxX"/>
    <property type="match status" value="1"/>
</dbReference>
<evidence type="ECO:0000313" key="9">
    <source>
        <dbReference type="Proteomes" id="UP000251072"/>
    </source>
</evidence>
<evidence type="ECO:0000259" key="5">
    <source>
        <dbReference type="PROSITE" id="PS51007"/>
    </source>
</evidence>
<dbReference type="PROSITE" id="PS51007">
    <property type="entry name" value="CYTC"/>
    <property type="match status" value="1"/>
</dbReference>
<dbReference type="RefSeq" id="WP_112237576.1">
    <property type="nucleotide sequence ID" value="NZ_CBCSBS010000001.1"/>
</dbReference>
<accession>A0A2Z4JRE3</accession>
<dbReference type="AlphaFoldDB" id="A0A2Z4JRE3"/>
<dbReference type="EMBL" id="CP030085">
    <property type="protein sequence ID" value="AWW49434.1"/>
    <property type="molecule type" value="Genomic_DNA"/>
</dbReference>
<protein>
    <submittedName>
        <fullName evidence="6">Sulfur oxidation c-type cytochrome SoxX</fullName>
    </submittedName>
</protein>
<keyword evidence="9" id="KW-1185">Reference proteome</keyword>
<dbReference type="Proteomes" id="UP000251072">
    <property type="component" value="Unassembled WGS sequence"/>
</dbReference>
<evidence type="ECO:0000313" key="7">
    <source>
        <dbReference type="EMBL" id="RAZ43020.1"/>
    </source>
</evidence>
<gene>
    <name evidence="6" type="primary">soxX</name>
    <name evidence="7" type="ORF">DP176_04135</name>
    <name evidence="6" type="ORF">Pas1_02980</name>
</gene>
<evidence type="ECO:0000313" key="6">
    <source>
        <dbReference type="EMBL" id="AWW49434.1"/>
    </source>
</evidence>
<keyword evidence="2 4" id="KW-0479">Metal-binding</keyword>
<keyword evidence="1 4" id="KW-0349">Heme</keyword>
<evidence type="ECO:0000256" key="4">
    <source>
        <dbReference type="PROSITE-ProRule" id="PRU00433"/>
    </source>
</evidence>
<dbReference type="InterPro" id="IPR036909">
    <property type="entry name" value="Cyt_c-like_dom_sf"/>
</dbReference>
<evidence type="ECO:0000256" key="3">
    <source>
        <dbReference type="ARBA" id="ARBA00023004"/>
    </source>
</evidence>
<name>A0A2Z4JRE3_9BURK</name>
<evidence type="ECO:0000256" key="2">
    <source>
        <dbReference type="ARBA" id="ARBA00022723"/>
    </source>
</evidence>
<dbReference type="InterPro" id="IPR009056">
    <property type="entry name" value="Cyt_c-like_dom"/>
</dbReference>
<dbReference type="EMBL" id="QMCH01000002">
    <property type="protein sequence ID" value="RAZ43020.1"/>
    <property type="molecule type" value="Genomic_DNA"/>
</dbReference>
<dbReference type="GO" id="GO:0009055">
    <property type="term" value="F:electron transfer activity"/>
    <property type="evidence" value="ECO:0007669"/>
    <property type="project" value="InterPro"/>
</dbReference>
<sequence length="152" mass="16504">MRTGRALVICLLVTLFFLGHSKLVSAVTITNGAINDPLSDQVGDPIRGRAIVLSRQTGLCILCHNGPFPEEQFQGNLAPELGASVSHYTAAQLRARLVNPAYFNPNTIMPAYYQTVGLTRVAPKYAGQTILSGQEIEDVIAFLETMKSQNTK</sequence>
<reference evidence="7 9" key="2">
    <citation type="submission" date="2018-06" db="EMBL/GenBank/DDBJ databases">
        <title>Genome of strain Polynucleobacter sp. FUKU-NW-11.</title>
        <authorList>
            <person name="Hahn M.W."/>
        </authorList>
    </citation>
    <scope>NUCLEOTIDE SEQUENCE [LARGE SCALE GENOMIC DNA]</scope>
    <source>
        <strain evidence="7">FUKU-NW-11</strain>
        <strain evidence="9">FUKU-NW11</strain>
    </source>
</reference>
<dbReference type="GO" id="GO:0046872">
    <property type="term" value="F:metal ion binding"/>
    <property type="evidence" value="ECO:0007669"/>
    <property type="project" value="UniProtKB-KW"/>
</dbReference>
<dbReference type="InterPro" id="IPR030999">
    <property type="entry name" value="Thiosulf_SoxX"/>
</dbReference>
<reference evidence="6" key="3">
    <citation type="journal article" date="2019" name="Int. J. Syst. Evol. Microbiol.">
        <title>Polynucleobacter paneuropaeus sp. nov., characterized by six strains isolated from freshwater lakes located along a 3000 km north-south cross-section across Europe.</title>
        <authorList>
            <person name="Hoetzinger M."/>
            <person name="Schmidt J."/>
            <person name="Pitt A."/>
            <person name="Koll U."/>
            <person name="Lang E."/>
            <person name="Hahn M.W."/>
        </authorList>
    </citation>
    <scope>NUCLEOTIDE SEQUENCE</scope>
    <source>
        <strain evidence="6">MG-25-Pas1-D2</strain>
    </source>
</reference>
<dbReference type="GO" id="GO:0020037">
    <property type="term" value="F:heme binding"/>
    <property type="evidence" value="ECO:0007669"/>
    <property type="project" value="InterPro"/>
</dbReference>
<feature type="domain" description="Cytochrome c" evidence="5">
    <location>
        <begin position="43"/>
        <end position="147"/>
    </location>
</feature>
<proteinExistence type="predicted"/>
<dbReference type="SUPFAM" id="SSF46626">
    <property type="entry name" value="Cytochrome c"/>
    <property type="match status" value="1"/>
</dbReference>